<accession>A0ABU3U8X8</accession>
<sequence length="649" mass="76446">MRKYIPILFFFFCLALSAQQTDYVDFKNGDVEIEIYPISKYIKGCVTYTFDITRDTDSIDIDAKDMTLITVLLNQAKVNHHYDDKRIKISQLFKESKNNELVICYKTLPKKAMYFVGWDNDAPNQVWTQGQGKYTSNWLPSINDMNDKIEFDLTITIDKDYEVIANGKLINEQIKESTTAWHYDMQNPMSSYLVAIVIGKYNKKVETSKSGISLEMYYYPEDSNKVEPTYRYTKEIFDYMEDEIGFPYPWQNYKQVPVHDFMYSGMENTGTTIFADTFVIDSTAFVDRNFVTVNAHEMAHQWFGNLVTETSGTHHWLQEGFATYYALLAERKLFGDTHYYWKLYESANQLYQQDLSGHGTSLLNPNSSSLTFYERGAWVLHALRDKVGDRAFRKAVVSYLRKHQFKNVETNDFIKEVEQSSEQDLRDFVKFWIENKSFPYDKALESLKQSVFIQEYLMVDCEALNSRCDYYLDSTISDQAKSKIISQVPDRITPDVFRNSLKVRQAIAESLTEIPLKLKKDYESLLKDKSYKTIETALYNLWLNFPEESSKYLNQTKDIIGFNDYNVRLLWLVLHLNTFEYQTDKKQEIYSELVNYTNPQFNVEVRIKAFQYLEMLKLCNENCQKNLKQATSHHNWRMSKFAREMLEKI</sequence>
<evidence type="ECO:0000256" key="10">
    <source>
        <dbReference type="ARBA" id="ARBA00022833"/>
    </source>
</evidence>
<keyword evidence="9 15" id="KW-0378">Hydrolase</keyword>
<evidence type="ECO:0000256" key="11">
    <source>
        <dbReference type="ARBA" id="ARBA00023049"/>
    </source>
</evidence>
<dbReference type="Pfam" id="PF17900">
    <property type="entry name" value="Peptidase_M1_N"/>
    <property type="match status" value="1"/>
</dbReference>
<keyword evidence="11" id="KW-0482">Metalloprotease</keyword>
<dbReference type="EC" id="3.4.11.2" evidence="4"/>
<comment type="similarity">
    <text evidence="3">Belongs to the peptidase M1 family.</text>
</comment>
<organism evidence="15 16">
    <name type="scientific">Gilvirhabdus luticola</name>
    <dbReference type="NCBI Taxonomy" id="3079858"/>
    <lineage>
        <taxon>Bacteria</taxon>
        <taxon>Pseudomonadati</taxon>
        <taxon>Bacteroidota</taxon>
        <taxon>Flavobacteriia</taxon>
        <taxon>Flavobacteriales</taxon>
        <taxon>Flavobacteriaceae</taxon>
        <taxon>Gilvirhabdus</taxon>
    </lineage>
</organism>
<keyword evidence="7" id="KW-0645">Protease</keyword>
<keyword evidence="10" id="KW-0862">Zinc</keyword>
<dbReference type="GO" id="GO:0004177">
    <property type="term" value="F:aminopeptidase activity"/>
    <property type="evidence" value="ECO:0007669"/>
    <property type="project" value="UniProtKB-KW"/>
</dbReference>
<keyword evidence="12" id="KW-0732">Signal</keyword>
<dbReference type="InterPro" id="IPR050344">
    <property type="entry name" value="Peptidase_M1_aminopeptidases"/>
</dbReference>
<dbReference type="PANTHER" id="PTHR11533:SF174">
    <property type="entry name" value="PUROMYCIN-SENSITIVE AMINOPEPTIDASE-RELATED"/>
    <property type="match status" value="1"/>
</dbReference>
<evidence type="ECO:0000256" key="6">
    <source>
        <dbReference type="ARBA" id="ARBA00022438"/>
    </source>
</evidence>
<comment type="cofactor">
    <cofactor evidence="2">
        <name>Zn(2+)</name>
        <dbReference type="ChEBI" id="CHEBI:29105"/>
    </cofactor>
</comment>
<feature type="domain" description="Aminopeptidase N-like N-terminal" evidence="14">
    <location>
        <begin position="30"/>
        <end position="193"/>
    </location>
</feature>
<dbReference type="RefSeq" id="WP_316662965.1">
    <property type="nucleotide sequence ID" value="NZ_JAWHTF010000007.1"/>
</dbReference>
<dbReference type="SUPFAM" id="SSF63737">
    <property type="entry name" value="Leukotriene A4 hydrolase N-terminal domain"/>
    <property type="match status" value="1"/>
</dbReference>
<reference evidence="15 16" key="1">
    <citation type="submission" date="2023-10" db="EMBL/GenBank/DDBJ databases">
        <title>Marimonas sp. nov. isolated from tidal mud flat.</title>
        <authorList>
            <person name="Jaincy N.J."/>
            <person name="Srinivasan S."/>
            <person name="Lee S.-S."/>
        </authorList>
    </citation>
    <scope>NUCLEOTIDE SEQUENCE [LARGE SCALE GENOMIC DNA]</scope>
    <source>
        <strain evidence="15 16">MJ-SS3</strain>
    </source>
</reference>
<proteinExistence type="inferred from homology"/>
<name>A0ABU3U8X8_9FLAO</name>
<dbReference type="SUPFAM" id="SSF55486">
    <property type="entry name" value="Metalloproteases ('zincins'), catalytic domain"/>
    <property type="match status" value="1"/>
</dbReference>
<dbReference type="InterPro" id="IPR042097">
    <property type="entry name" value="Aminopeptidase_N-like_N_sf"/>
</dbReference>
<dbReference type="Proteomes" id="UP001268651">
    <property type="component" value="Unassembled WGS sequence"/>
</dbReference>
<dbReference type="Pfam" id="PF01433">
    <property type="entry name" value="Peptidase_M1"/>
    <property type="match status" value="1"/>
</dbReference>
<evidence type="ECO:0000313" key="16">
    <source>
        <dbReference type="Proteomes" id="UP001268651"/>
    </source>
</evidence>
<evidence type="ECO:0000256" key="1">
    <source>
        <dbReference type="ARBA" id="ARBA00000098"/>
    </source>
</evidence>
<evidence type="ECO:0000256" key="8">
    <source>
        <dbReference type="ARBA" id="ARBA00022723"/>
    </source>
</evidence>
<dbReference type="PANTHER" id="PTHR11533">
    <property type="entry name" value="PROTEASE M1 ZINC METALLOPROTEASE"/>
    <property type="match status" value="1"/>
</dbReference>
<evidence type="ECO:0000256" key="4">
    <source>
        <dbReference type="ARBA" id="ARBA00012564"/>
    </source>
</evidence>
<dbReference type="CDD" id="cd09603">
    <property type="entry name" value="M1_APN_like"/>
    <property type="match status" value="1"/>
</dbReference>
<dbReference type="InterPro" id="IPR045357">
    <property type="entry name" value="Aminopeptidase_N-like_N"/>
</dbReference>
<evidence type="ECO:0000256" key="7">
    <source>
        <dbReference type="ARBA" id="ARBA00022670"/>
    </source>
</evidence>
<dbReference type="PRINTS" id="PR00756">
    <property type="entry name" value="ALADIPTASE"/>
</dbReference>
<keyword evidence="16" id="KW-1185">Reference proteome</keyword>
<feature type="signal peptide" evidence="12">
    <location>
        <begin position="1"/>
        <end position="18"/>
    </location>
</feature>
<dbReference type="InterPro" id="IPR027268">
    <property type="entry name" value="Peptidase_M4/M1_CTD_sf"/>
</dbReference>
<evidence type="ECO:0000256" key="5">
    <source>
        <dbReference type="ARBA" id="ARBA00015611"/>
    </source>
</evidence>
<evidence type="ECO:0000256" key="12">
    <source>
        <dbReference type="SAM" id="SignalP"/>
    </source>
</evidence>
<dbReference type="Gene3D" id="2.60.40.1730">
    <property type="entry name" value="tricorn interacting facor f3 domain"/>
    <property type="match status" value="1"/>
</dbReference>
<comment type="catalytic activity">
    <reaction evidence="1">
        <text>Release of an N-terminal amino acid, Xaa-|-Yaa- from a peptide, amide or arylamide. Xaa is preferably Ala, but may be most amino acids including Pro (slow action). When a terminal hydrophobic residue is followed by a prolyl residue, the two may be released as an intact Xaa-Pro dipeptide.</text>
        <dbReference type="EC" id="3.4.11.2"/>
    </reaction>
</comment>
<evidence type="ECO:0000256" key="9">
    <source>
        <dbReference type="ARBA" id="ARBA00022801"/>
    </source>
</evidence>
<evidence type="ECO:0000313" key="15">
    <source>
        <dbReference type="EMBL" id="MDU8886868.1"/>
    </source>
</evidence>
<dbReference type="InterPro" id="IPR014782">
    <property type="entry name" value="Peptidase_M1_dom"/>
</dbReference>
<dbReference type="InterPro" id="IPR001930">
    <property type="entry name" value="Peptidase_M1"/>
</dbReference>
<evidence type="ECO:0000256" key="2">
    <source>
        <dbReference type="ARBA" id="ARBA00001947"/>
    </source>
</evidence>
<dbReference type="Gene3D" id="1.10.390.10">
    <property type="entry name" value="Neutral Protease Domain 2"/>
    <property type="match status" value="1"/>
</dbReference>
<evidence type="ECO:0000259" key="13">
    <source>
        <dbReference type="Pfam" id="PF01433"/>
    </source>
</evidence>
<gene>
    <name evidence="15" type="ORF">RXV94_11905</name>
</gene>
<protein>
    <recommendedName>
        <fullName evidence="5">Aminopeptidase N</fullName>
        <ecNumber evidence="4">3.4.11.2</ecNumber>
    </recommendedName>
</protein>
<keyword evidence="8" id="KW-0479">Metal-binding</keyword>
<feature type="chain" id="PRO_5045646941" description="Aminopeptidase N" evidence="12">
    <location>
        <begin position="19"/>
        <end position="649"/>
    </location>
</feature>
<feature type="domain" description="Peptidase M1 membrane alanine aminopeptidase" evidence="13">
    <location>
        <begin position="232"/>
        <end position="432"/>
    </location>
</feature>
<evidence type="ECO:0000256" key="3">
    <source>
        <dbReference type="ARBA" id="ARBA00010136"/>
    </source>
</evidence>
<keyword evidence="6 15" id="KW-0031">Aminopeptidase</keyword>
<comment type="caution">
    <text evidence="15">The sequence shown here is derived from an EMBL/GenBank/DDBJ whole genome shotgun (WGS) entry which is preliminary data.</text>
</comment>
<dbReference type="EMBL" id="JAWHTF010000007">
    <property type="protein sequence ID" value="MDU8886868.1"/>
    <property type="molecule type" value="Genomic_DNA"/>
</dbReference>
<evidence type="ECO:0000259" key="14">
    <source>
        <dbReference type="Pfam" id="PF17900"/>
    </source>
</evidence>